<accession>A0A7S0YPV5</accession>
<feature type="region of interest" description="Disordered" evidence="1">
    <location>
        <begin position="314"/>
        <end position="350"/>
    </location>
</feature>
<evidence type="ECO:0000256" key="1">
    <source>
        <dbReference type="SAM" id="MobiDB-lite"/>
    </source>
</evidence>
<dbReference type="EMBL" id="HBFM01029241">
    <property type="protein sequence ID" value="CAD8787413.1"/>
    <property type="molecule type" value="Transcribed_RNA"/>
</dbReference>
<name>A0A7S0YPV5_9CHLO</name>
<evidence type="ECO:0008006" key="4">
    <source>
        <dbReference type="Google" id="ProtNLM"/>
    </source>
</evidence>
<gene>
    <name evidence="3" type="ORF">PPAR00522_LOCUS18970</name>
</gene>
<evidence type="ECO:0000313" key="3">
    <source>
        <dbReference type="EMBL" id="CAD8787413.1"/>
    </source>
</evidence>
<keyword evidence="2" id="KW-0472">Membrane</keyword>
<dbReference type="Pfam" id="PF09991">
    <property type="entry name" value="DUF2232"/>
    <property type="match status" value="1"/>
</dbReference>
<reference evidence="3" key="1">
    <citation type="submission" date="2021-01" db="EMBL/GenBank/DDBJ databases">
        <authorList>
            <person name="Corre E."/>
            <person name="Pelletier E."/>
            <person name="Niang G."/>
            <person name="Scheremetjew M."/>
            <person name="Finn R."/>
            <person name="Kale V."/>
            <person name="Holt S."/>
            <person name="Cochrane G."/>
            <person name="Meng A."/>
            <person name="Brown T."/>
            <person name="Cohen L."/>
        </authorList>
    </citation>
    <scope>NUCLEOTIDE SEQUENCE</scope>
    <source>
        <strain evidence="3">SAG 63-3</strain>
    </source>
</reference>
<feature type="transmembrane region" description="Helical" evidence="2">
    <location>
        <begin position="81"/>
        <end position="101"/>
    </location>
</feature>
<dbReference type="InterPro" id="IPR018710">
    <property type="entry name" value="DUF2232"/>
</dbReference>
<feature type="transmembrane region" description="Helical" evidence="2">
    <location>
        <begin position="171"/>
        <end position="192"/>
    </location>
</feature>
<keyword evidence="2" id="KW-1133">Transmembrane helix</keyword>
<sequence length="350" mass="37964">MLLFTKISAISNTKEPIRRTHAPILSHQQHLCNKYNSNKETSHLGFRRYKLQKNLINKSKCLNALKTVDEKTFSVEDARSLVETAMLAAIGGLAYLVSSILKFDTMLSYILPLPIILASLRTGYAAGWSVMTATMFLLVVLMGPLRAISYVLLHGLMAATLGSLWRRGCNFWLTLFTVGAVRMIGQLTYVGLSSAVMRENFFSFILSNVYAMLDQVAVVINIGGTPSPLVVVIVMLNLTLVNNVTFCFVLQVAYRAFLSRMGYDVGKFPAYIQQVIFGSKVEDVTDLEPDSSHANGGSGSKFISSIANFLATPITGSSNTTPSPNPSSRNSPALPSAAEASTATSTPEAA</sequence>
<protein>
    <recommendedName>
        <fullName evidence="4">DUF2232 domain-containing protein</fullName>
    </recommendedName>
</protein>
<dbReference type="AlphaFoldDB" id="A0A7S0YPV5"/>
<feature type="transmembrane region" description="Helical" evidence="2">
    <location>
        <begin position="229"/>
        <end position="254"/>
    </location>
</feature>
<dbReference type="PANTHER" id="PTHR37185">
    <property type="entry name" value="MEMBRANE PROTEIN"/>
    <property type="match status" value="1"/>
</dbReference>
<feature type="transmembrane region" description="Helical" evidence="2">
    <location>
        <begin position="204"/>
        <end position="223"/>
    </location>
</feature>
<organism evidence="3">
    <name type="scientific">Polytomella parva</name>
    <dbReference type="NCBI Taxonomy" id="51329"/>
    <lineage>
        <taxon>Eukaryota</taxon>
        <taxon>Viridiplantae</taxon>
        <taxon>Chlorophyta</taxon>
        <taxon>core chlorophytes</taxon>
        <taxon>Chlorophyceae</taxon>
        <taxon>CS clade</taxon>
        <taxon>Chlamydomonadales</taxon>
        <taxon>Chlamydomonadaceae</taxon>
        <taxon>Polytomella</taxon>
    </lineage>
</organism>
<dbReference type="PANTHER" id="PTHR37185:SF3">
    <property type="entry name" value="MEMBRANE PROTEIN"/>
    <property type="match status" value="1"/>
</dbReference>
<evidence type="ECO:0000256" key="2">
    <source>
        <dbReference type="SAM" id="Phobius"/>
    </source>
</evidence>
<keyword evidence="2" id="KW-0812">Transmembrane</keyword>
<proteinExistence type="predicted"/>